<comment type="subcellular location">
    <subcellularLocation>
        <location evidence="1">Membrane</location>
        <topology evidence="1">Multi-pass membrane protein</topology>
    </subcellularLocation>
</comment>
<sequence>TLGTMASTTGNGVLLVTQYIPASNNLPSQQEPLQAETPGYLKKFIKGEPKALGVVQIMIGIIHISLGGVLCTLEFPPMSVVTGVVFWGGL</sequence>
<keyword evidence="7" id="KW-1185">Reference proteome</keyword>
<evidence type="ECO:0008006" key="8">
    <source>
        <dbReference type="Google" id="ProtNLM"/>
    </source>
</evidence>
<dbReference type="GO" id="GO:0016020">
    <property type="term" value="C:membrane"/>
    <property type="evidence" value="ECO:0007669"/>
    <property type="project" value="UniProtKB-SubCell"/>
</dbReference>
<evidence type="ECO:0000256" key="5">
    <source>
        <dbReference type="SAM" id="Phobius"/>
    </source>
</evidence>
<feature type="non-terminal residue" evidence="6">
    <location>
        <position position="1"/>
    </location>
</feature>
<keyword evidence="3 5" id="KW-1133">Transmembrane helix</keyword>
<gene>
    <name evidence="6" type="ORF">NDU88_002300</name>
</gene>
<dbReference type="AlphaFoldDB" id="A0AAV7UVA3"/>
<evidence type="ECO:0000256" key="2">
    <source>
        <dbReference type="ARBA" id="ARBA00022692"/>
    </source>
</evidence>
<evidence type="ECO:0000256" key="4">
    <source>
        <dbReference type="ARBA" id="ARBA00023136"/>
    </source>
</evidence>
<keyword evidence="4 5" id="KW-0472">Membrane</keyword>
<comment type="caution">
    <text evidence="6">The sequence shown here is derived from an EMBL/GenBank/DDBJ whole genome shotgun (WGS) entry which is preliminary data.</text>
</comment>
<dbReference type="InterPro" id="IPR007237">
    <property type="entry name" value="CD20-like"/>
</dbReference>
<feature type="non-terminal residue" evidence="6">
    <location>
        <position position="90"/>
    </location>
</feature>
<dbReference type="EMBL" id="JANPWB010000004">
    <property type="protein sequence ID" value="KAJ1192994.1"/>
    <property type="molecule type" value="Genomic_DNA"/>
</dbReference>
<evidence type="ECO:0000313" key="7">
    <source>
        <dbReference type="Proteomes" id="UP001066276"/>
    </source>
</evidence>
<protein>
    <recommendedName>
        <fullName evidence="8">Membrane-spanning 4-domains subfamily A member 15</fullName>
    </recommendedName>
</protein>
<reference evidence="6" key="1">
    <citation type="journal article" date="2022" name="bioRxiv">
        <title>Sequencing and chromosome-scale assembly of the giantPleurodeles waltlgenome.</title>
        <authorList>
            <person name="Brown T."/>
            <person name="Elewa A."/>
            <person name="Iarovenko S."/>
            <person name="Subramanian E."/>
            <person name="Araus A.J."/>
            <person name="Petzold A."/>
            <person name="Susuki M."/>
            <person name="Suzuki K.-i.T."/>
            <person name="Hayashi T."/>
            <person name="Toyoda A."/>
            <person name="Oliveira C."/>
            <person name="Osipova E."/>
            <person name="Leigh N.D."/>
            <person name="Simon A."/>
            <person name="Yun M.H."/>
        </authorList>
    </citation>
    <scope>NUCLEOTIDE SEQUENCE</scope>
    <source>
        <strain evidence="6">20211129_DDA</strain>
        <tissue evidence="6">Liver</tissue>
    </source>
</reference>
<dbReference type="Proteomes" id="UP001066276">
    <property type="component" value="Chromosome 2_2"/>
</dbReference>
<name>A0AAV7UVA3_PLEWA</name>
<feature type="transmembrane region" description="Helical" evidence="5">
    <location>
        <begin position="51"/>
        <end position="70"/>
    </location>
</feature>
<evidence type="ECO:0000256" key="3">
    <source>
        <dbReference type="ARBA" id="ARBA00022989"/>
    </source>
</evidence>
<evidence type="ECO:0000313" key="6">
    <source>
        <dbReference type="EMBL" id="KAJ1192994.1"/>
    </source>
</evidence>
<accession>A0AAV7UVA3</accession>
<dbReference type="Pfam" id="PF04103">
    <property type="entry name" value="CD20"/>
    <property type="match status" value="1"/>
</dbReference>
<evidence type="ECO:0000256" key="1">
    <source>
        <dbReference type="ARBA" id="ARBA00004141"/>
    </source>
</evidence>
<organism evidence="6 7">
    <name type="scientific">Pleurodeles waltl</name>
    <name type="common">Iberian ribbed newt</name>
    <dbReference type="NCBI Taxonomy" id="8319"/>
    <lineage>
        <taxon>Eukaryota</taxon>
        <taxon>Metazoa</taxon>
        <taxon>Chordata</taxon>
        <taxon>Craniata</taxon>
        <taxon>Vertebrata</taxon>
        <taxon>Euteleostomi</taxon>
        <taxon>Amphibia</taxon>
        <taxon>Batrachia</taxon>
        <taxon>Caudata</taxon>
        <taxon>Salamandroidea</taxon>
        <taxon>Salamandridae</taxon>
        <taxon>Pleurodelinae</taxon>
        <taxon>Pleurodeles</taxon>
    </lineage>
</organism>
<keyword evidence="2 5" id="KW-0812">Transmembrane</keyword>
<proteinExistence type="predicted"/>